<keyword evidence="2" id="KW-1185">Reference proteome</keyword>
<gene>
    <name evidence="1" type="ORF">Vadar_018982</name>
</gene>
<protein>
    <submittedName>
        <fullName evidence="1">Uncharacterized protein</fullName>
    </submittedName>
</protein>
<accession>A0ACB7XRN3</accession>
<sequence>MIKKQRISKHSKSKDSVFAALCSTLSQAVLPSKKAADSKSSSSVEEKPSDNGSVNCSEMGVTSSHEPNHKEKESNCSRSCSDGFHNNPESRQLNGEECSLIPPSSSPEMTVNGS</sequence>
<proteinExistence type="predicted"/>
<organism evidence="1 2">
    <name type="scientific">Vaccinium darrowii</name>
    <dbReference type="NCBI Taxonomy" id="229202"/>
    <lineage>
        <taxon>Eukaryota</taxon>
        <taxon>Viridiplantae</taxon>
        <taxon>Streptophyta</taxon>
        <taxon>Embryophyta</taxon>
        <taxon>Tracheophyta</taxon>
        <taxon>Spermatophyta</taxon>
        <taxon>Magnoliopsida</taxon>
        <taxon>eudicotyledons</taxon>
        <taxon>Gunneridae</taxon>
        <taxon>Pentapetalae</taxon>
        <taxon>asterids</taxon>
        <taxon>Ericales</taxon>
        <taxon>Ericaceae</taxon>
        <taxon>Vaccinioideae</taxon>
        <taxon>Vaccinieae</taxon>
        <taxon>Vaccinium</taxon>
    </lineage>
</organism>
<name>A0ACB7XRN3_9ERIC</name>
<dbReference type="Proteomes" id="UP000828048">
    <property type="component" value="Chromosome 1"/>
</dbReference>
<comment type="caution">
    <text evidence="1">The sequence shown here is derived from an EMBL/GenBank/DDBJ whole genome shotgun (WGS) entry which is preliminary data.</text>
</comment>
<evidence type="ECO:0000313" key="1">
    <source>
        <dbReference type="EMBL" id="KAH7843628.1"/>
    </source>
</evidence>
<reference evidence="1 2" key="1">
    <citation type="journal article" date="2021" name="Hortic Res">
        <title>High-quality reference genome and annotation aids understanding of berry development for evergreen blueberry (Vaccinium darrowii).</title>
        <authorList>
            <person name="Yu J."/>
            <person name="Hulse-Kemp A.M."/>
            <person name="Babiker E."/>
            <person name="Staton M."/>
        </authorList>
    </citation>
    <scope>NUCLEOTIDE SEQUENCE [LARGE SCALE GENOMIC DNA]</scope>
    <source>
        <strain evidence="2">cv. NJ 8807/NJ 8810</strain>
        <tissue evidence="1">Young leaf</tissue>
    </source>
</reference>
<evidence type="ECO:0000313" key="2">
    <source>
        <dbReference type="Proteomes" id="UP000828048"/>
    </source>
</evidence>
<dbReference type="EMBL" id="CM037151">
    <property type="protein sequence ID" value="KAH7843628.1"/>
    <property type="molecule type" value="Genomic_DNA"/>
</dbReference>